<dbReference type="STRING" id="408074.SAMN05660909_00311"/>
<evidence type="ECO:0000256" key="3">
    <source>
        <dbReference type="ARBA" id="ARBA00022723"/>
    </source>
</evidence>
<evidence type="ECO:0000256" key="4">
    <source>
        <dbReference type="ARBA" id="ARBA00023002"/>
    </source>
</evidence>
<evidence type="ECO:0000256" key="6">
    <source>
        <dbReference type="PROSITE-ProRule" id="PRU00433"/>
    </source>
</evidence>
<dbReference type="PANTHER" id="PTHR30600">
    <property type="entry name" value="CYTOCHROME C PEROXIDASE-RELATED"/>
    <property type="match status" value="1"/>
</dbReference>
<dbReference type="Proteomes" id="UP000199656">
    <property type="component" value="Unassembled WGS sequence"/>
</dbReference>
<feature type="domain" description="Cytochrome c" evidence="8">
    <location>
        <begin position="453"/>
        <end position="595"/>
    </location>
</feature>
<keyword evidence="7" id="KW-0732">Signal</keyword>
<dbReference type="Pfam" id="PF03150">
    <property type="entry name" value="CCP_MauG"/>
    <property type="match status" value="1"/>
</dbReference>
<comment type="subcellular location">
    <subcellularLocation>
        <location evidence="1">Cell envelope</location>
    </subcellularLocation>
</comment>
<feature type="signal peptide" evidence="7">
    <location>
        <begin position="1"/>
        <end position="16"/>
    </location>
</feature>
<dbReference type="GO" id="GO:0030313">
    <property type="term" value="C:cell envelope"/>
    <property type="evidence" value="ECO:0007669"/>
    <property type="project" value="UniProtKB-SubCell"/>
</dbReference>
<keyword evidence="2 6" id="KW-0349">Heme</keyword>
<evidence type="ECO:0000256" key="5">
    <source>
        <dbReference type="ARBA" id="ARBA00023004"/>
    </source>
</evidence>
<proteinExistence type="predicted"/>
<keyword evidence="4" id="KW-0560">Oxidoreductase</keyword>
<evidence type="ECO:0000259" key="8">
    <source>
        <dbReference type="PROSITE" id="PS51007"/>
    </source>
</evidence>
<dbReference type="InterPro" id="IPR004852">
    <property type="entry name" value="Di-haem_cyt_c_peroxidsae"/>
</dbReference>
<dbReference type="GO" id="GO:0004130">
    <property type="term" value="F:cytochrome-c peroxidase activity"/>
    <property type="evidence" value="ECO:0007669"/>
    <property type="project" value="TreeGrafter"/>
</dbReference>
<evidence type="ECO:0000256" key="1">
    <source>
        <dbReference type="ARBA" id="ARBA00004196"/>
    </source>
</evidence>
<organism evidence="9 10">
    <name type="scientific">Chitinophaga terrae</name>
    <name type="common">ex Kim and Jung 2007</name>
    <dbReference type="NCBI Taxonomy" id="408074"/>
    <lineage>
        <taxon>Bacteria</taxon>
        <taxon>Pseudomonadati</taxon>
        <taxon>Bacteroidota</taxon>
        <taxon>Chitinophagia</taxon>
        <taxon>Chitinophagales</taxon>
        <taxon>Chitinophagaceae</taxon>
        <taxon>Chitinophaga</taxon>
    </lineage>
</organism>
<dbReference type="EMBL" id="FNRL01000001">
    <property type="protein sequence ID" value="SDZ95389.1"/>
    <property type="molecule type" value="Genomic_DNA"/>
</dbReference>
<keyword evidence="9" id="KW-0575">Peroxidase</keyword>
<dbReference type="GO" id="GO:0020037">
    <property type="term" value="F:heme binding"/>
    <property type="evidence" value="ECO:0007669"/>
    <property type="project" value="InterPro"/>
</dbReference>
<gene>
    <name evidence="9" type="ORF">SAMN05660909_00311</name>
</gene>
<evidence type="ECO:0000313" key="9">
    <source>
        <dbReference type="EMBL" id="SDZ95389.1"/>
    </source>
</evidence>
<feature type="chain" id="PRO_5011690889" evidence="7">
    <location>
        <begin position="17"/>
        <end position="600"/>
    </location>
</feature>
<feature type="domain" description="Cytochrome c" evidence="8">
    <location>
        <begin position="298"/>
        <end position="434"/>
    </location>
</feature>
<protein>
    <submittedName>
        <fullName evidence="9">Cytochrome c peroxidase</fullName>
    </submittedName>
</protein>
<dbReference type="GO" id="GO:0046872">
    <property type="term" value="F:metal ion binding"/>
    <property type="evidence" value="ECO:0007669"/>
    <property type="project" value="UniProtKB-KW"/>
</dbReference>
<name>A0A1H3X7M1_9BACT</name>
<dbReference type="AlphaFoldDB" id="A0A1H3X7M1"/>
<evidence type="ECO:0000313" key="10">
    <source>
        <dbReference type="Proteomes" id="UP000199656"/>
    </source>
</evidence>
<dbReference type="Gene3D" id="1.10.760.10">
    <property type="entry name" value="Cytochrome c-like domain"/>
    <property type="match status" value="2"/>
</dbReference>
<keyword evidence="3 6" id="KW-0479">Metal-binding</keyword>
<evidence type="ECO:0000256" key="7">
    <source>
        <dbReference type="SAM" id="SignalP"/>
    </source>
</evidence>
<dbReference type="InterPro" id="IPR009056">
    <property type="entry name" value="Cyt_c-like_dom"/>
</dbReference>
<dbReference type="InterPro" id="IPR038352">
    <property type="entry name" value="Imelysin_sf"/>
</dbReference>
<dbReference type="SUPFAM" id="SSF46626">
    <property type="entry name" value="Cytochrome c"/>
    <property type="match status" value="2"/>
</dbReference>
<keyword evidence="5 6" id="KW-0408">Iron</keyword>
<keyword evidence="10" id="KW-1185">Reference proteome</keyword>
<dbReference type="GO" id="GO:0009055">
    <property type="term" value="F:electron transfer activity"/>
    <property type="evidence" value="ECO:0007669"/>
    <property type="project" value="InterPro"/>
</dbReference>
<dbReference type="InterPro" id="IPR036909">
    <property type="entry name" value="Cyt_c-like_dom_sf"/>
</dbReference>
<evidence type="ECO:0000256" key="2">
    <source>
        <dbReference type="ARBA" id="ARBA00022617"/>
    </source>
</evidence>
<dbReference type="PROSITE" id="PS51007">
    <property type="entry name" value="CYTC"/>
    <property type="match status" value="2"/>
</dbReference>
<dbReference type="InterPro" id="IPR051395">
    <property type="entry name" value="Cytochrome_c_Peroxidase/MauG"/>
</dbReference>
<sequence length="600" mass="67225">MKPLVWSLFACLAVMAAWGFKQTDHNRGFDNLLVVFKAGAAEFSAASAHLYTALQQLDSTDNTSLQTAKNELIRCRLAYKRIEWFMDYFFFTSAQAYNRPAKAEVEEPFMEYQDARGLQQIAVLLFDDHPFRQKNELLLQGELIRSSAADLPSLLYQFSAKDEEILEGIRLEFVRLYTGGITGYDAQELKTGISETQAAMKSIHATLAPWLGEYPEVEQLLAKCINYLGRSQDFEHFDRLEFLSSYALPLQAAYGKMIKSLDLSIHTRSAINYDAPHLFSRNFFNSGAFANTTIKDSAILNLGKQLFYDPKLSGNMQRSCATCHQPEKWFTDGLATSASLDRQKPILRNAPSLYYSAYQHAQFWDGRAGKLVQQIATVIKNPQEMNADPAVVLDRLQKEEKYVQAFRKAYADSAAPLSLATIYDALATYVGSLAPMQSAMDDYFNGDHTAMNAAQKRGFNLFMGKGLCATCHFAPLFNGLTPPLFELTEYESLGMTATSNLKQPVLDKDEGRYGYFPMHFYKGAFKTPTVRNTAMTAPYMHNGAFTDLNQVMEFYNAGGGQGVGLTAPYQTLSAKPLELTNEEMQDIIAFLGALTDKAKY</sequence>
<reference evidence="10" key="1">
    <citation type="submission" date="2016-10" db="EMBL/GenBank/DDBJ databases">
        <authorList>
            <person name="Varghese N."/>
            <person name="Submissions S."/>
        </authorList>
    </citation>
    <scope>NUCLEOTIDE SEQUENCE [LARGE SCALE GENOMIC DNA]</scope>
    <source>
        <strain evidence="10">DSM 23920</strain>
    </source>
</reference>
<dbReference type="Gene3D" id="1.20.1420.20">
    <property type="entry name" value="M75 peptidase, HXXE motif"/>
    <property type="match status" value="1"/>
</dbReference>
<accession>A0A1H3X7M1</accession>